<protein>
    <submittedName>
        <fullName evidence="1">Uncharacterized protein</fullName>
    </submittedName>
</protein>
<dbReference type="AlphaFoldDB" id="A0A1R1PE20"/>
<gene>
    <name evidence="1" type="ORF">AX774_g7425</name>
</gene>
<dbReference type="EMBL" id="LSSK01001645">
    <property type="protein sequence ID" value="OMH79169.1"/>
    <property type="molecule type" value="Genomic_DNA"/>
</dbReference>
<feature type="non-terminal residue" evidence="1">
    <location>
        <position position="1"/>
    </location>
</feature>
<evidence type="ECO:0000313" key="1">
    <source>
        <dbReference type="EMBL" id="OMH79169.1"/>
    </source>
</evidence>
<keyword evidence="2" id="KW-1185">Reference proteome</keyword>
<accession>A0A1R1PE20</accession>
<sequence length="272" mass="29850">ISTAPNNTGCFDTQCCNSTEEITTFTNVQLTATGIHINKNNTSAYSSCNISDTSLTNGITLSFAYLKHAKVSAFNSQLLSNVIELVFSSDSDTPSTKISDLYYDSVRLLNPFLSEAFLDPSPNHHYDHYSLKPSQYARYAPLNCFYFYLKLNNHFQTIHWLELLNSLINSKSSPTNEPSLRTLHNAINDPISPPNHHITSVTSASSCNFASNPNKLHPIISHRSPSINHTSRINTLSIISVSSNISDSSINDSRFISIIGVATAAPTSTCSP</sequence>
<reference evidence="2" key="1">
    <citation type="submission" date="2017-01" db="EMBL/GenBank/DDBJ databases">
        <authorList>
            <person name="Wang Y."/>
            <person name="White M."/>
            <person name="Kvist S."/>
            <person name="Moncalvo J.-M."/>
        </authorList>
    </citation>
    <scope>NUCLEOTIDE SEQUENCE [LARGE SCALE GENOMIC DNA]</scope>
    <source>
        <strain evidence="2">COL-18-3</strain>
    </source>
</reference>
<proteinExistence type="predicted"/>
<evidence type="ECO:0000313" key="2">
    <source>
        <dbReference type="Proteomes" id="UP000188320"/>
    </source>
</evidence>
<dbReference type="Proteomes" id="UP000188320">
    <property type="component" value="Unassembled WGS sequence"/>
</dbReference>
<comment type="caution">
    <text evidence="1">The sequence shown here is derived from an EMBL/GenBank/DDBJ whole genome shotgun (WGS) entry which is preliminary data.</text>
</comment>
<name>A0A1R1PE20_ZANCU</name>
<organism evidence="1 2">
    <name type="scientific">Zancudomyces culisetae</name>
    <name type="common">Gut fungus</name>
    <name type="synonym">Smittium culisetae</name>
    <dbReference type="NCBI Taxonomy" id="1213189"/>
    <lineage>
        <taxon>Eukaryota</taxon>
        <taxon>Fungi</taxon>
        <taxon>Fungi incertae sedis</taxon>
        <taxon>Zoopagomycota</taxon>
        <taxon>Kickxellomycotina</taxon>
        <taxon>Harpellomycetes</taxon>
        <taxon>Harpellales</taxon>
        <taxon>Legeriomycetaceae</taxon>
        <taxon>Zancudomyces</taxon>
    </lineage>
</organism>